<name>A0A4R6UWS6_9GAMM</name>
<dbReference type="PROSITE" id="PS51257">
    <property type="entry name" value="PROKAR_LIPOPROTEIN"/>
    <property type="match status" value="1"/>
</dbReference>
<organism evidence="2 3">
    <name type="scientific">Permianibacter aggregans</name>
    <dbReference type="NCBI Taxonomy" id="1510150"/>
    <lineage>
        <taxon>Bacteria</taxon>
        <taxon>Pseudomonadati</taxon>
        <taxon>Pseudomonadota</taxon>
        <taxon>Gammaproteobacteria</taxon>
        <taxon>Pseudomonadales</taxon>
        <taxon>Pseudomonadaceae</taxon>
        <taxon>Permianibacter</taxon>
    </lineage>
</organism>
<dbReference type="PANTHER" id="PTHR48098">
    <property type="entry name" value="ENTEROCHELIN ESTERASE-RELATED"/>
    <property type="match status" value="1"/>
</dbReference>
<dbReference type="EMBL" id="SNYM01000008">
    <property type="protein sequence ID" value="TDQ48034.1"/>
    <property type="molecule type" value="Genomic_DNA"/>
</dbReference>
<evidence type="ECO:0000313" key="2">
    <source>
        <dbReference type="EMBL" id="TDQ48034.1"/>
    </source>
</evidence>
<dbReference type="PANTHER" id="PTHR48098:SF6">
    <property type="entry name" value="FERRI-BACILLIBACTIN ESTERASE BESA"/>
    <property type="match status" value="1"/>
</dbReference>
<dbReference type="InterPro" id="IPR000801">
    <property type="entry name" value="Esterase-like"/>
</dbReference>
<evidence type="ECO:0000256" key="1">
    <source>
        <dbReference type="SAM" id="SignalP"/>
    </source>
</evidence>
<keyword evidence="1" id="KW-0732">Signal</keyword>
<feature type="chain" id="PRO_5020559611" description="Alpha/beta superfamily hydrolase" evidence="1">
    <location>
        <begin position="23"/>
        <end position="289"/>
    </location>
</feature>
<dbReference type="Proteomes" id="UP000295375">
    <property type="component" value="Unassembled WGS sequence"/>
</dbReference>
<comment type="caution">
    <text evidence="2">The sequence shown here is derived from an EMBL/GenBank/DDBJ whole genome shotgun (WGS) entry which is preliminary data.</text>
</comment>
<dbReference type="Gene3D" id="3.40.50.1820">
    <property type="entry name" value="alpha/beta hydrolase"/>
    <property type="match status" value="1"/>
</dbReference>
<protein>
    <recommendedName>
        <fullName evidence="4">Alpha/beta superfamily hydrolase</fullName>
    </recommendedName>
</protein>
<evidence type="ECO:0000313" key="3">
    <source>
        <dbReference type="Proteomes" id="UP000295375"/>
    </source>
</evidence>
<dbReference type="SUPFAM" id="SSF53474">
    <property type="entry name" value="alpha/beta-Hydrolases"/>
    <property type="match status" value="1"/>
</dbReference>
<gene>
    <name evidence="2" type="ORF">EV696_10814</name>
</gene>
<reference evidence="2 3" key="1">
    <citation type="submission" date="2019-03" db="EMBL/GenBank/DDBJ databases">
        <title>Genomic Encyclopedia of Type Strains, Phase IV (KMG-IV): sequencing the most valuable type-strain genomes for metagenomic binning, comparative biology and taxonomic classification.</title>
        <authorList>
            <person name="Goeker M."/>
        </authorList>
    </citation>
    <scope>NUCLEOTIDE SEQUENCE [LARGE SCALE GENOMIC DNA]</scope>
    <source>
        <strain evidence="2 3">DSM 103792</strain>
    </source>
</reference>
<dbReference type="AlphaFoldDB" id="A0A4R6UWS6"/>
<dbReference type="RefSeq" id="WP_157591413.1">
    <property type="nucleotide sequence ID" value="NZ_CP037953.1"/>
</dbReference>
<proteinExistence type="predicted"/>
<accession>A0A4R6UWS6</accession>
<dbReference type="InterPro" id="IPR050583">
    <property type="entry name" value="Mycobacterial_A85_antigen"/>
</dbReference>
<dbReference type="Pfam" id="PF00756">
    <property type="entry name" value="Esterase"/>
    <property type="match status" value="1"/>
</dbReference>
<keyword evidence="3" id="KW-1185">Reference proteome</keyword>
<dbReference type="InterPro" id="IPR029058">
    <property type="entry name" value="AB_hydrolase_fold"/>
</dbReference>
<feature type="signal peptide" evidence="1">
    <location>
        <begin position="1"/>
        <end position="22"/>
    </location>
</feature>
<evidence type="ECO:0008006" key="4">
    <source>
        <dbReference type="Google" id="ProtNLM"/>
    </source>
</evidence>
<sequence>MSRLMSLLLLVLFVGCQPQTTATSEKSAASEPIGIGHSLQFSSSVLSQQRTLNIYLPASYHQQTQKYPLLVLLDGGLHEDFHHITGIAQWAALTGSYQEVIVVGIANIDRKHDLTSPSDNELDKKELPTHGGAAKFRTFISEELLPWLQQQYRISDRRLLLGESLAGLFTTETFLLQPEMFTDYIAISPSLWWNDMKLSLDAKRHLQNGDYANRRLWLAMADEGGDMRTGYQHLINALKAMPASTLHWQVTPFADEKHNTIYHPAATKAVRDLLALQGTGHPAAVTTAN</sequence>